<evidence type="ECO:0000313" key="2">
    <source>
        <dbReference type="EMBL" id="BBU68581.1"/>
    </source>
</evidence>
<dbReference type="InterPro" id="IPR003793">
    <property type="entry name" value="UPF0166"/>
</dbReference>
<dbReference type="Pfam" id="PF02641">
    <property type="entry name" value="DUF190"/>
    <property type="match status" value="1"/>
</dbReference>
<dbReference type="InterPro" id="IPR011322">
    <property type="entry name" value="N-reg_PII-like_a/b"/>
</dbReference>
<accession>A0A679I3F7</accession>
<name>A0A679I3F7_9RHOO</name>
<dbReference type="Gene3D" id="3.30.70.120">
    <property type="match status" value="1"/>
</dbReference>
<keyword evidence="3" id="KW-1185">Reference proteome</keyword>
<protein>
    <submittedName>
        <fullName evidence="2">Uncharacterized protein</fullName>
    </submittedName>
</protein>
<gene>
    <name evidence="2" type="ORF">ICHIAU1_08640</name>
</gene>
<dbReference type="Proteomes" id="UP000463961">
    <property type="component" value="Chromosome"/>
</dbReference>
<dbReference type="SUPFAM" id="SSF54913">
    <property type="entry name" value="GlnB-like"/>
    <property type="match status" value="1"/>
</dbReference>
<dbReference type="OrthoDB" id="5339790at2"/>
<evidence type="ECO:0000313" key="3">
    <source>
        <dbReference type="Proteomes" id="UP000463961"/>
    </source>
</evidence>
<dbReference type="InterPro" id="IPR015867">
    <property type="entry name" value="N-reg_PII/ATP_PRibTrfase_C"/>
</dbReference>
<dbReference type="EMBL" id="AP022345">
    <property type="protein sequence ID" value="BBU68581.1"/>
    <property type="molecule type" value="Genomic_DNA"/>
</dbReference>
<dbReference type="AlphaFoldDB" id="A0A679I3F7"/>
<comment type="similarity">
    <text evidence="1">Belongs to the UPF0166 family.</text>
</comment>
<organism evidence="2 3">
    <name type="scientific">Fluviibacter phosphoraccumulans</name>
    <dbReference type="NCBI Taxonomy" id="1751046"/>
    <lineage>
        <taxon>Bacteria</taxon>
        <taxon>Pseudomonadati</taxon>
        <taxon>Pseudomonadota</taxon>
        <taxon>Betaproteobacteria</taxon>
        <taxon>Rhodocyclales</taxon>
        <taxon>Fluviibacteraceae</taxon>
        <taxon>Fluviibacter</taxon>
    </lineage>
</organism>
<sequence length="104" mass="11939">MTGYQINFYTLQNRSYQNQPVAEWLLEKAQLMGIRGATVIHANESFGSDRHIHATRFFEQAEQPVLVIMVVNEQEAQSLFDLIQSTDIKLFYTKTPVEFGVIGE</sequence>
<proteinExistence type="inferred from homology"/>
<dbReference type="RefSeq" id="WP_162050639.1">
    <property type="nucleotide sequence ID" value="NZ_AP019011.1"/>
</dbReference>
<evidence type="ECO:0000256" key="1">
    <source>
        <dbReference type="ARBA" id="ARBA00010554"/>
    </source>
</evidence>
<reference evidence="3" key="1">
    <citation type="submission" date="2020-01" db="EMBL/GenBank/DDBJ databases">
        <title>Phosphoaccumulans saitamaens gen. nov., sp. nov., a polyphosphate accumulating bacterium isolated from surface river water.</title>
        <authorList>
            <person name="Watanabe K."/>
            <person name="Suda W."/>
        </authorList>
    </citation>
    <scope>NUCLEOTIDE SEQUENCE [LARGE SCALE GENOMIC DNA]</scope>
    <source>
        <strain evidence="3">ICHIAU1</strain>
    </source>
</reference>